<comment type="caution">
    <text evidence="3">The sequence shown here is derived from an EMBL/GenBank/DDBJ whole genome shotgun (WGS) entry which is preliminary data.</text>
</comment>
<keyword evidence="4" id="KW-1185">Reference proteome</keyword>
<dbReference type="InterPro" id="IPR019945">
    <property type="entry name" value="F420_G6P_DH-rel"/>
</dbReference>
<dbReference type="CDD" id="cd01097">
    <property type="entry name" value="Tetrahydromethanopterin_reductase"/>
    <property type="match status" value="1"/>
</dbReference>
<accession>A0A1K0GFX7</accession>
<protein>
    <submittedName>
        <fullName evidence="3">LLM class F420-dependent oxidoreductase</fullName>
    </submittedName>
</protein>
<organism evidence="3 4">
    <name type="scientific">Couchioplanes caeruleus subsp. caeruleus</name>
    <dbReference type="NCBI Taxonomy" id="56427"/>
    <lineage>
        <taxon>Bacteria</taxon>
        <taxon>Bacillati</taxon>
        <taxon>Actinomycetota</taxon>
        <taxon>Actinomycetes</taxon>
        <taxon>Micromonosporales</taxon>
        <taxon>Micromonosporaceae</taxon>
        <taxon>Couchioplanes</taxon>
    </lineage>
</organism>
<dbReference type="PANTHER" id="PTHR43244:SF1">
    <property type="entry name" value="5,10-METHYLENETETRAHYDROMETHANOPTERIN REDUCTASE"/>
    <property type="match status" value="1"/>
</dbReference>
<dbReference type="AlphaFoldDB" id="A0A1K0GFX7"/>
<dbReference type="InterPro" id="IPR036661">
    <property type="entry name" value="Luciferase-like_sf"/>
</dbReference>
<proteinExistence type="predicted"/>
<dbReference type="GO" id="GO:0016705">
    <property type="term" value="F:oxidoreductase activity, acting on paired donors, with incorporation or reduction of molecular oxygen"/>
    <property type="evidence" value="ECO:0007669"/>
    <property type="project" value="InterPro"/>
</dbReference>
<evidence type="ECO:0000313" key="3">
    <source>
        <dbReference type="EMBL" id="OJF11070.1"/>
    </source>
</evidence>
<name>A0A1K0GFX7_9ACTN</name>
<dbReference type="InterPro" id="IPR050564">
    <property type="entry name" value="F420-G6PD/mer"/>
</dbReference>
<dbReference type="SUPFAM" id="SSF51679">
    <property type="entry name" value="Bacterial luciferase-like"/>
    <property type="match status" value="1"/>
</dbReference>
<sequence length="328" mass="35983">MAEIGYHASHEQFAPSDLLRWVGLAEQAGFTAAMSSDHLFPWVAAHRRGVGFSYAWLGAALQATALPYGVVSAPGQRYHPTVLAQAAITLAEMYPGRFWLALGSGEWVNEHVTGDPWPDKATRRARLRECVDVIRALWRGETVNHDGHVRLRNARVYSTADHPPPLLAAAVSEDTARWAGGWADGLITINAPTEQMRRVVDAFREGGGDGKPVRLQYHLAWAPTDDQAAGHVQEQWRHAGVDYPLAWELELPEYFDAATTAIQADDLTGAVAIGAEPGWHAERLAECLCLGFDQILLHNVGPNQPEFIEVFGTKVLPQLVEAGPRALR</sequence>
<evidence type="ECO:0000256" key="1">
    <source>
        <dbReference type="ARBA" id="ARBA00023002"/>
    </source>
</evidence>
<gene>
    <name evidence="3" type="ORF">BG844_28405</name>
</gene>
<dbReference type="EMBL" id="MEIA01000439">
    <property type="protein sequence ID" value="OJF11070.1"/>
    <property type="molecule type" value="Genomic_DNA"/>
</dbReference>
<dbReference type="Gene3D" id="3.20.20.30">
    <property type="entry name" value="Luciferase-like domain"/>
    <property type="match status" value="1"/>
</dbReference>
<keyword evidence="1" id="KW-0560">Oxidoreductase</keyword>
<evidence type="ECO:0000313" key="4">
    <source>
        <dbReference type="Proteomes" id="UP000182486"/>
    </source>
</evidence>
<evidence type="ECO:0000259" key="2">
    <source>
        <dbReference type="Pfam" id="PF00296"/>
    </source>
</evidence>
<reference evidence="3 4" key="1">
    <citation type="submission" date="2016-09" db="EMBL/GenBank/DDBJ databases">
        <title>Couchioplanes caeruleus draft genome sequence.</title>
        <authorList>
            <person name="Sheehan J."/>
            <person name="Caffrey P."/>
        </authorList>
    </citation>
    <scope>NUCLEOTIDE SEQUENCE [LARGE SCALE GENOMIC DNA]</scope>
    <source>
        <strain evidence="3 4">DSM 43634</strain>
    </source>
</reference>
<dbReference type="Proteomes" id="UP000182486">
    <property type="component" value="Unassembled WGS sequence"/>
</dbReference>
<dbReference type="NCBIfam" id="TIGR03557">
    <property type="entry name" value="F420_G6P_family"/>
    <property type="match status" value="1"/>
</dbReference>
<feature type="domain" description="Luciferase-like" evidence="2">
    <location>
        <begin position="6"/>
        <end position="291"/>
    </location>
</feature>
<dbReference type="InterPro" id="IPR011251">
    <property type="entry name" value="Luciferase-like_dom"/>
</dbReference>
<dbReference type="NCBIfam" id="TIGR03885">
    <property type="entry name" value="flavin_revert"/>
    <property type="match status" value="1"/>
</dbReference>
<dbReference type="PANTHER" id="PTHR43244">
    <property type="match status" value="1"/>
</dbReference>
<dbReference type="Pfam" id="PF00296">
    <property type="entry name" value="Bac_luciferase"/>
    <property type="match status" value="1"/>
</dbReference>
<dbReference type="RefSeq" id="WP_071808380.1">
    <property type="nucleotide sequence ID" value="NZ_MEIA01000439.1"/>
</dbReference>
<dbReference type="InterPro" id="IPR023907">
    <property type="entry name" value="Non-F420_Flavin_OxRdtase"/>
</dbReference>